<comment type="caution">
    <text evidence="1">The sequence shown here is derived from an EMBL/GenBank/DDBJ whole genome shotgun (WGS) entry which is preliminary data.</text>
</comment>
<evidence type="ECO:0000313" key="2">
    <source>
        <dbReference type="Proteomes" id="UP000053881"/>
    </source>
</evidence>
<protein>
    <submittedName>
        <fullName evidence="1">Uncharacterized protein</fullName>
    </submittedName>
</protein>
<evidence type="ECO:0000313" key="1">
    <source>
        <dbReference type="EMBL" id="KRG12888.1"/>
    </source>
</evidence>
<reference evidence="1 2" key="1">
    <citation type="submission" date="2015-06" db="EMBL/GenBank/DDBJ databases">
        <title>Genome sequencing project of Bacillus galactosidilyticus PL133.</title>
        <authorList>
            <person name="Gaiero J."/>
            <person name="Nicol R."/>
            <person name="Habash M."/>
        </authorList>
    </citation>
    <scope>NUCLEOTIDE SEQUENCE [LARGE SCALE GENOMIC DNA]</scope>
    <source>
        <strain evidence="1 2">PL133</strain>
    </source>
</reference>
<dbReference type="AlphaFoldDB" id="A0A0Q9YAF8"/>
<gene>
    <name evidence="1" type="ORF">ACA29_09925</name>
</gene>
<name>A0A0Q9YAF8_9BACI</name>
<dbReference type="EMBL" id="LGPB01000085">
    <property type="protein sequence ID" value="KRG12888.1"/>
    <property type="molecule type" value="Genomic_DNA"/>
</dbReference>
<accession>A0A0Q9YAF8</accession>
<dbReference type="Proteomes" id="UP000053881">
    <property type="component" value="Unassembled WGS sequence"/>
</dbReference>
<proteinExistence type="predicted"/>
<dbReference type="PATRIC" id="fig|217031.4.peg.3300"/>
<sequence>MFPIVLTRKLTSSAFKETNEYMIWWELTQPVSFFVGQLSFLFQSSLFSLPKHIYITNEKVGRVIDEKI</sequence>
<organism evidence="1 2">
    <name type="scientific">Lederbergia galactosidilytica</name>
    <dbReference type="NCBI Taxonomy" id="217031"/>
    <lineage>
        <taxon>Bacteria</taxon>
        <taxon>Bacillati</taxon>
        <taxon>Bacillota</taxon>
        <taxon>Bacilli</taxon>
        <taxon>Bacillales</taxon>
        <taxon>Bacillaceae</taxon>
        <taxon>Lederbergia</taxon>
    </lineage>
</organism>